<proteinExistence type="predicted"/>
<protein>
    <submittedName>
        <fullName evidence="2">Uncharacterized protein</fullName>
    </submittedName>
</protein>
<evidence type="ECO:0000313" key="2">
    <source>
        <dbReference type="EMBL" id="CAK9036815.1"/>
    </source>
</evidence>
<dbReference type="Proteomes" id="UP001642484">
    <property type="component" value="Unassembled WGS sequence"/>
</dbReference>
<name>A0ABP0LER8_9DINO</name>
<dbReference type="EMBL" id="CAXAMN010011991">
    <property type="protein sequence ID" value="CAK9036815.1"/>
    <property type="molecule type" value="Genomic_DNA"/>
</dbReference>
<gene>
    <name evidence="2" type="ORF">CCMP2556_LOCUS20433</name>
</gene>
<feature type="region of interest" description="Disordered" evidence="1">
    <location>
        <begin position="43"/>
        <end position="76"/>
    </location>
</feature>
<keyword evidence="3" id="KW-1185">Reference proteome</keyword>
<sequence length="210" mass="23321">MEQKGFGILETKLRLRPLGNFRIYHCQKDLKTSLLECEESLEPGCVSSKHDPLLDDVPPTEAKTSPPQTRSKTWRVVGGQRHGGIIVRRASIGVAKEDYQGRLKHGALVQELQRTKDRNKQYERYKAAPGEMGYAGTLEECENRSLAEPQSPGFAFSTSNDCIEPRLIVEWDVTRGGGVRCRLWECGSSDVPVARATGTEGSAWLSCEEG</sequence>
<reference evidence="2 3" key="1">
    <citation type="submission" date="2024-02" db="EMBL/GenBank/DDBJ databases">
        <authorList>
            <person name="Chen Y."/>
            <person name="Shah S."/>
            <person name="Dougan E. K."/>
            <person name="Thang M."/>
            <person name="Chan C."/>
        </authorList>
    </citation>
    <scope>NUCLEOTIDE SEQUENCE [LARGE SCALE GENOMIC DNA]</scope>
</reference>
<evidence type="ECO:0000256" key="1">
    <source>
        <dbReference type="SAM" id="MobiDB-lite"/>
    </source>
</evidence>
<feature type="compositionally biased region" description="Polar residues" evidence="1">
    <location>
        <begin position="62"/>
        <end position="71"/>
    </location>
</feature>
<organism evidence="2 3">
    <name type="scientific">Durusdinium trenchii</name>
    <dbReference type="NCBI Taxonomy" id="1381693"/>
    <lineage>
        <taxon>Eukaryota</taxon>
        <taxon>Sar</taxon>
        <taxon>Alveolata</taxon>
        <taxon>Dinophyceae</taxon>
        <taxon>Suessiales</taxon>
        <taxon>Symbiodiniaceae</taxon>
        <taxon>Durusdinium</taxon>
    </lineage>
</organism>
<accession>A0ABP0LER8</accession>
<evidence type="ECO:0000313" key="3">
    <source>
        <dbReference type="Proteomes" id="UP001642484"/>
    </source>
</evidence>
<comment type="caution">
    <text evidence="2">The sequence shown here is derived from an EMBL/GenBank/DDBJ whole genome shotgun (WGS) entry which is preliminary data.</text>
</comment>